<dbReference type="AlphaFoldDB" id="F4N2N0"/>
<proteinExistence type="predicted"/>
<protein>
    <submittedName>
        <fullName evidence="1">Uncharacterized protein</fullName>
    </submittedName>
</protein>
<dbReference type="EMBL" id="FR718688">
    <property type="protein sequence ID" value="CBX72338.1"/>
    <property type="molecule type" value="Genomic_DNA"/>
</dbReference>
<accession>F4N2N0</accession>
<evidence type="ECO:0000313" key="1">
    <source>
        <dbReference type="EMBL" id="CBX72338.1"/>
    </source>
</evidence>
<name>F4N2N0_YEREN</name>
<reference evidence="1" key="1">
    <citation type="journal article" date="2011" name="BMC Genomics">
        <title>Shotgun sequencing of Yersinia enterocolitica strain W22703 (biotype 2, serotype O:9): genomic evidence for oscillation between invertebrates and mammals.</title>
        <authorList>
            <person name="Fuchs T.M."/>
            <person name="Brandt K."/>
            <person name="Starke M."/>
            <person name="Rattei T."/>
        </authorList>
    </citation>
    <scope>NUCLEOTIDE SEQUENCE</scope>
</reference>
<sequence length="76" mass="8329">MGIAASLSHPVINSFPSGDVIDSGEQNFISQHDRLLFPARLQAKAGWRDIFKPSILLNSMMPSVSITGDEHALCQY</sequence>
<gene>
    <name evidence="1" type="ORF">YEW_LO49570</name>
</gene>
<organism evidence="1">
    <name type="scientific">Yersinia enterocolitica W22703</name>
    <dbReference type="NCBI Taxonomy" id="913028"/>
    <lineage>
        <taxon>Bacteria</taxon>
        <taxon>Pseudomonadati</taxon>
        <taxon>Pseudomonadota</taxon>
        <taxon>Gammaproteobacteria</taxon>
        <taxon>Enterobacterales</taxon>
        <taxon>Yersiniaceae</taxon>
        <taxon>Yersinia</taxon>
    </lineage>
</organism>